<gene>
    <name evidence="4" type="primary">LOC113100736</name>
</gene>
<evidence type="ECO:0000259" key="2">
    <source>
        <dbReference type="PROSITE" id="PS50835"/>
    </source>
</evidence>
<protein>
    <submittedName>
        <fullName evidence="4">SLAM family member 9-like</fullName>
    </submittedName>
</protein>
<dbReference type="SUPFAM" id="SSF48726">
    <property type="entry name" value="Immunoglobulin"/>
    <property type="match status" value="2"/>
</dbReference>
<dbReference type="Proteomes" id="UP000515129">
    <property type="component" value="Unplaced"/>
</dbReference>
<dbReference type="RefSeq" id="XP_026121111.1">
    <property type="nucleotide sequence ID" value="XM_026265326.1"/>
</dbReference>
<feature type="transmembrane region" description="Helical" evidence="1">
    <location>
        <begin position="220"/>
        <end position="243"/>
    </location>
</feature>
<evidence type="ECO:0000313" key="4">
    <source>
        <dbReference type="RefSeq" id="XP_026121111.1"/>
    </source>
</evidence>
<accession>A0A6P6PHP3</accession>
<dbReference type="PANTHER" id="PTHR21063">
    <property type="entry name" value="LFA-3"/>
    <property type="match status" value="1"/>
</dbReference>
<dbReference type="InterPro" id="IPR003599">
    <property type="entry name" value="Ig_sub"/>
</dbReference>
<keyword evidence="1" id="KW-1133">Transmembrane helix</keyword>
<keyword evidence="3" id="KW-1185">Reference proteome</keyword>
<dbReference type="GeneID" id="113100736"/>
<evidence type="ECO:0000313" key="3">
    <source>
        <dbReference type="Proteomes" id="UP000515129"/>
    </source>
</evidence>
<dbReference type="AlphaFoldDB" id="A0A6P6PHP3"/>
<dbReference type="OrthoDB" id="8741746at2759"/>
<dbReference type="SMART" id="SM00409">
    <property type="entry name" value="IG"/>
    <property type="match status" value="1"/>
</dbReference>
<sequence length="262" mass="28826">MWDLGVFADSNAVKSVSVTEGDSVTLNPDLSVKQSDNLIMWNFNRHLIAKITTNHTSIINYVPDGRFRDRLKLDSQTRSLTISDITTQHAGVYQVTISSKIKSVYRFNVNVYARLPVPVIISDSPQNSSSSSSSQQNCSLLCSVVNVGHVTLSWYKGNSLLSSISVSDLNNSLSLRLRCLDDSYSCVVSNPINNRTKYVNITDLCRPCSDCAFCCHASEALARLALSVVVGVATVAIVVYDIITSRKGVNERHHDLQYKTAS</sequence>
<organism evidence="3 4">
    <name type="scientific">Carassius auratus</name>
    <name type="common">Goldfish</name>
    <dbReference type="NCBI Taxonomy" id="7957"/>
    <lineage>
        <taxon>Eukaryota</taxon>
        <taxon>Metazoa</taxon>
        <taxon>Chordata</taxon>
        <taxon>Craniata</taxon>
        <taxon>Vertebrata</taxon>
        <taxon>Euteleostomi</taxon>
        <taxon>Actinopterygii</taxon>
        <taxon>Neopterygii</taxon>
        <taxon>Teleostei</taxon>
        <taxon>Ostariophysi</taxon>
        <taxon>Cypriniformes</taxon>
        <taxon>Cyprinidae</taxon>
        <taxon>Cyprininae</taxon>
        <taxon>Carassius</taxon>
    </lineage>
</organism>
<dbReference type="PROSITE" id="PS50835">
    <property type="entry name" value="IG_LIKE"/>
    <property type="match status" value="1"/>
</dbReference>
<dbReference type="KEGG" id="caua:113100736"/>
<name>A0A6P6PHP3_CARAU</name>
<proteinExistence type="predicted"/>
<dbReference type="InterPro" id="IPR036179">
    <property type="entry name" value="Ig-like_dom_sf"/>
</dbReference>
<dbReference type="Gene3D" id="2.60.40.10">
    <property type="entry name" value="Immunoglobulins"/>
    <property type="match status" value="2"/>
</dbReference>
<keyword evidence="1" id="KW-0472">Membrane</keyword>
<keyword evidence="1" id="KW-0812">Transmembrane</keyword>
<dbReference type="InterPro" id="IPR013783">
    <property type="entry name" value="Ig-like_fold"/>
</dbReference>
<dbReference type="PANTHER" id="PTHR21063:SF4">
    <property type="entry name" value="CD48 ANTIGEN-RELATED"/>
    <property type="match status" value="1"/>
</dbReference>
<evidence type="ECO:0000256" key="1">
    <source>
        <dbReference type="SAM" id="Phobius"/>
    </source>
</evidence>
<feature type="domain" description="Ig-like" evidence="2">
    <location>
        <begin position="118"/>
        <end position="202"/>
    </location>
</feature>
<dbReference type="InterPro" id="IPR007110">
    <property type="entry name" value="Ig-like_dom"/>
</dbReference>
<reference evidence="4" key="1">
    <citation type="submission" date="2025-08" db="UniProtKB">
        <authorList>
            <consortium name="RefSeq"/>
        </authorList>
    </citation>
    <scope>IDENTIFICATION</scope>
    <source>
        <strain evidence="4">Wakin</strain>
        <tissue evidence="4">Muscle</tissue>
    </source>
</reference>
<dbReference type="CDD" id="cd00096">
    <property type="entry name" value="Ig"/>
    <property type="match status" value="1"/>
</dbReference>